<accession>A0ABM4A0N5</accession>
<dbReference type="RefSeq" id="XP_060670300.1">
    <property type="nucleotide sequence ID" value="XM_060814317.1"/>
</dbReference>
<reference evidence="2" key="2">
    <citation type="submission" date="2025-08" db="UniProtKB">
        <authorList>
            <consortium name="RefSeq"/>
        </authorList>
    </citation>
    <scope>IDENTIFICATION</scope>
    <source>
        <tissue evidence="2">Seedling</tissue>
    </source>
</reference>
<organism evidence="1 2">
    <name type="scientific">Ziziphus jujuba</name>
    <name type="common">Chinese jujube</name>
    <name type="synonym">Ziziphus sativa</name>
    <dbReference type="NCBI Taxonomy" id="326968"/>
    <lineage>
        <taxon>Eukaryota</taxon>
        <taxon>Viridiplantae</taxon>
        <taxon>Streptophyta</taxon>
        <taxon>Embryophyta</taxon>
        <taxon>Tracheophyta</taxon>
        <taxon>Spermatophyta</taxon>
        <taxon>Magnoliopsida</taxon>
        <taxon>eudicotyledons</taxon>
        <taxon>Gunneridae</taxon>
        <taxon>Pentapetalae</taxon>
        <taxon>rosids</taxon>
        <taxon>fabids</taxon>
        <taxon>Rosales</taxon>
        <taxon>Rhamnaceae</taxon>
        <taxon>Paliureae</taxon>
        <taxon>Ziziphus</taxon>
    </lineage>
</organism>
<dbReference type="GeneID" id="107419123"/>
<evidence type="ECO:0000313" key="1">
    <source>
        <dbReference type="Proteomes" id="UP001652623"/>
    </source>
</evidence>
<gene>
    <name evidence="2" type="primary">LOC107419123</name>
</gene>
<dbReference type="Proteomes" id="UP001652623">
    <property type="component" value="Chromosome 2"/>
</dbReference>
<evidence type="ECO:0000313" key="2">
    <source>
        <dbReference type="RefSeq" id="XP_060670300.1"/>
    </source>
</evidence>
<sequence length="165" mass="19267">MELLFLSLQRLPGKKIYKNSAKGMFVLWLLGDMDSLAFVKICYCRRKREANTDVGMHGWETEGVLICFYYGEDSEFMGTKLLECQRYSKRLNEKQIVMQTVHHSAYHEHHYATELELKSVKSLLGLKLIRCAPLCHRVGFPLNIMLMLLPFQAYLLEPRHLTPDQ</sequence>
<name>A0ABM4A0N5_ZIZJJ</name>
<keyword evidence="1" id="KW-1185">Reference proteome</keyword>
<proteinExistence type="predicted"/>
<protein>
    <submittedName>
        <fullName evidence="2">Uncharacterized protein LOC107419123 isoform X1</fullName>
    </submittedName>
</protein>
<reference evidence="1" key="1">
    <citation type="submission" date="2025-05" db="UniProtKB">
        <authorList>
            <consortium name="RefSeq"/>
        </authorList>
    </citation>
    <scope>NUCLEOTIDE SEQUENCE [LARGE SCALE GENOMIC DNA]</scope>
</reference>